<keyword evidence="1" id="KW-0812">Transmembrane</keyword>
<evidence type="ECO:0000313" key="3">
    <source>
        <dbReference type="Proteomes" id="UP000528734"/>
    </source>
</evidence>
<dbReference type="Proteomes" id="UP000528734">
    <property type="component" value="Unassembled WGS sequence"/>
</dbReference>
<evidence type="ECO:0000256" key="1">
    <source>
        <dbReference type="SAM" id="Phobius"/>
    </source>
</evidence>
<feature type="transmembrane region" description="Helical" evidence="1">
    <location>
        <begin position="12"/>
        <end position="32"/>
    </location>
</feature>
<sequence length="214" mass="24031">MLEFWQSDVGRVALGGAIAVIGQLTATLVAWAKEARFAATKNRKDAEYLAMRLVLVLDTLVGACYSAVHDPLMQDGEGFLESTVSDPTLTLPADGDYKALPRSLMYEVLSMPNRLDGIKEGLAATAEDSFPPDYWEYYEYREEHWSKLGLKALDLIDALCHQYKIPRPERPEHYLPKESFQEVVAKIQEAQRERNERNAVIIAKLSASQPIQSS</sequence>
<name>A0A7Y4GZ86_9BRAD</name>
<accession>A0A7Y4GZ86</accession>
<reference evidence="2 3" key="1">
    <citation type="submission" date="2020-03" db="EMBL/GenBank/DDBJ databases">
        <title>Bradyrhizobium diversity isolated from nodules of Muelleranthus trifoliolatus.</title>
        <authorList>
            <person name="Klepa M."/>
            <person name="Helene L."/>
            <person name="Hungria M."/>
        </authorList>
    </citation>
    <scope>NUCLEOTIDE SEQUENCE [LARGE SCALE GENOMIC DNA]</scope>
    <source>
        <strain evidence="2 3">WSM 1744</strain>
    </source>
</reference>
<dbReference type="AlphaFoldDB" id="A0A7Y4GZ86"/>
<gene>
    <name evidence="2" type="ORF">HCN50_00340</name>
</gene>
<keyword evidence="3" id="KW-1185">Reference proteome</keyword>
<proteinExistence type="predicted"/>
<keyword evidence="1" id="KW-0472">Membrane</keyword>
<dbReference type="EMBL" id="JAAVLW010000001">
    <property type="protein sequence ID" value="NOJ44725.1"/>
    <property type="molecule type" value="Genomic_DNA"/>
</dbReference>
<organism evidence="2 3">
    <name type="scientific">Bradyrhizobium archetypum</name>
    <dbReference type="NCBI Taxonomy" id="2721160"/>
    <lineage>
        <taxon>Bacteria</taxon>
        <taxon>Pseudomonadati</taxon>
        <taxon>Pseudomonadota</taxon>
        <taxon>Alphaproteobacteria</taxon>
        <taxon>Hyphomicrobiales</taxon>
        <taxon>Nitrobacteraceae</taxon>
        <taxon>Bradyrhizobium</taxon>
    </lineage>
</organism>
<protein>
    <submittedName>
        <fullName evidence="2">Uncharacterized protein</fullName>
    </submittedName>
</protein>
<evidence type="ECO:0000313" key="2">
    <source>
        <dbReference type="EMBL" id="NOJ44725.1"/>
    </source>
</evidence>
<keyword evidence="1" id="KW-1133">Transmembrane helix</keyword>
<comment type="caution">
    <text evidence="2">The sequence shown here is derived from an EMBL/GenBank/DDBJ whole genome shotgun (WGS) entry which is preliminary data.</text>
</comment>
<dbReference type="RefSeq" id="WP_171707670.1">
    <property type="nucleotide sequence ID" value="NZ_JAAVLW010000001.1"/>
</dbReference>